<protein>
    <submittedName>
        <fullName evidence="4">Uncharacterized protein</fullName>
    </submittedName>
</protein>
<evidence type="ECO:0000256" key="1">
    <source>
        <dbReference type="ARBA" id="ARBA00004370"/>
    </source>
</evidence>
<comment type="caution">
    <text evidence="4">The sequence shown here is derived from an EMBL/GenBank/DDBJ whole genome shotgun (WGS) entry which is preliminary data.</text>
</comment>
<keyword evidence="3" id="KW-0472">Membrane</keyword>
<gene>
    <name evidence="4" type="ORF">M9458_000089</name>
</gene>
<dbReference type="GO" id="GO:0016020">
    <property type="term" value="C:membrane"/>
    <property type="evidence" value="ECO:0007669"/>
    <property type="project" value="UniProtKB-SubCell"/>
</dbReference>
<sequence length="79" mass="8975">ALVTVNGHRRESVDIRCPYESGYESYSKYFCKGEFLFGIFGNKHIMVESGSPAKDERFSLTDNTTTRVFTITITDLNRG</sequence>
<organism evidence="4 5">
    <name type="scientific">Cirrhinus mrigala</name>
    <name type="common">Mrigala</name>
    <dbReference type="NCBI Taxonomy" id="683832"/>
    <lineage>
        <taxon>Eukaryota</taxon>
        <taxon>Metazoa</taxon>
        <taxon>Chordata</taxon>
        <taxon>Craniata</taxon>
        <taxon>Vertebrata</taxon>
        <taxon>Euteleostomi</taxon>
        <taxon>Actinopterygii</taxon>
        <taxon>Neopterygii</taxon>
        <taxon>Teleostei</taxon>
        <taxon>Ostariophysi</taxon>
        <taxon>Cypriniformes</taxon>
        <taxon>Cyprinidae</taxon>
        <taxon>Labeoninae</taxon>
        <taxon>Labeonini</taxon>
        <taxon>Cirrhinus</taxon>
    </lineage>
</organism>
<proteinExistence type="predicted"/>
<dbReference type="Proteomes" id="UP001529510">
    <property type="component" value="Unassembled WGS sequence"/>
</dbReference>
<dbReference type="AlphaFoldDB" id="A0ABD0RUR2"/>
<evidence type="ECO:0000313" key="5">
    <source>
        <dbReference type="Proteomes" id="UP001529510"/>
    </source>
</evidence>
<feature type="non-terminal residue" evidence="4">
    <location>
        <position position="1"/>
    </location>
</feature>
<dbReference type="InterPro" id="IPR036179">
    <property type="entry name" value="Ig-like_dom_sf"/>
</dbReference>
<dbReference type="SUPFAM" id="SSF48726">
    <property type="entry name" value="Immunoglobulin"/>
    <property type="match status" value="1"/>
</dbReference>
<name>A0ABD0RUR2_CIRMR</name>
<dbReference type="EMBL" id="JAMKFB020000001">
    <property type="protein sequence ID" value="KAL0202071.1"/>
    <property type="molecule type" value="Genomic_DNA"/>
</dbReference>
<keyword evidence="5" id="KW-1185">Reference proteome</keyword>
<accession>A0ABD0RUR2</accession>
<comment type="subcellular location">
    <subcellularLocation>
        <location evidence="1">Membrane</location>
    </subcellularLocation>
</comment>
<evidence type="ECO:0000256" key="2">
    <source>
        <dbReference type="ARBA" id="ARBA00022692"/>
    </source>
</evidence>
<evidence type="ECO:0000256" key="3">
    <source>
        <dbReference type="ARBA" id="ARBA00023136"/>
    </source>
</evidence>
<dbReference type="InterPro" id="IPR050671">
    <property type="entry name" value="CD300_family_receptors"/>
</dbReference>
<dbReference type="PANTHER" id="PTHR11860:SF118">
    <property type="entry name" value="CMRF35-LIKE MOLECULE 3-RELATED"/>
    <property type="match status" value="1"/>
</dbReference>
<dbReference type="InterPro" id="IPR013783">
    <property type="entry name" value="Ig-like_fold"/>
</dbReference>
<reference evidence="4 5" key="1">
    <citation type="submission" date="2024-05" db="EMBL/GenBank/DDBJ databases">
        <title>Genome sequencing and assembly of Indian major carp, Cirrhinus mrigala (Hamilton, 1822).</title>
        <authorList>
            <person name="Mohindra V."/>
            <person name="Chowdhury L.M."/>
            <person name="Lal K."/>
            <person name="Jena J.K."/>
        </authorList>
    </citation>
    <scope>NUCLEOTIDE SEQUENCE [LARGE SCALE GENOMIC DNA]</scope>
    <source>
        <strain evidence="4">CM1030</strain>
        <tissue evidence="4">Blood</tissue>
    </source>
</reference>
<keyword evidence="2" id="KW-0812">Transmembrane</keyword>
<dbReference type="PANTHER" id="PTHR11860">
    <property type="entry name" value="POLYMERIC-IMMUNOGLOBULIN RECEPTOR"/>
    <property type="match status" value="1"/>
</dbReference>
<dbReference type="Gene3D" id="2.60.40.10">
    <property type="entry name" value="Immunoglobulins"/>
    <property type="match status" value="1"/>
</dbReference>
<evidence type="ECO:0000313" key="4">
    <source>
        <dbReference type="EMBL" id="KAL0202071.1"/>
    </source>
</evidence>